<name>A0A1C7N3X5_9FUNG</name>
<reference evidence="1 2" key="1">
    <citation type="submission" date="2016-03" db="EMBL/GenBank/DDBJ databases">
        <title>Choanephora cucurbitarum.</title>
        <authorList>
            <person name="Min B."/>
            <person name="Park H."/>
            <person name="Park J.-H."/>
            <person name="Shin H.-D."/>
            <person name="Choi I.-G."/>
        </authorList>
    </citation>
    <scope>NUCLEOTIDE SEQUENCE [LARGE SCALE GENOMIC DNA]</scope>
    <source>
        <strain evidence="1 2">KUS-F28377</strain>
    </source>
</reference>
<proteinExistence type="predicted"/>
<protein>
    <submittedName>
        <fullName evidence="1">Uncharacterized protein</fullName>
    </submittedName>
</protein>
<dbReference type="AlphaFoldDB" id="A0A1C7N3X5"/>
<accession>A0A1C7N3X5</accession>
<dbReference type="InParanoid" id="A0A1C7N3X5"/>
<evidence type="ECO:0000313" key="1">
    <source>
        <dbReference type="EMBL" id="OBZ83822.1"/>
    </source>
</evidence>
<gene>
    <name evidence="1" type="ORF">A0J61_08131</name>
</gene>
<evidence type="ECO:0000313" key="2">
    <source>
        <dbReference type="Proteomes" id="UP000093000"/>
    </source>
</evidence>
<comment type="caution">
    <text evidence="1">The sequence shown here is derived from an EMBL/GenBank/DDBJ whole genome shotgun (WGS) entry which is preliminary data.</text>
</comment>
<organism evidence="1 2">
    <name type="scientific">Choanephora cucurbitarum</name>
    <dbReference type="NCBI Taxonomy" id="101091"/>
    <lineage>
        <taxon>Eukaryota</taxon>
        <taxon>Fungi</taxon>
        <taxon>Fungi incertae sedis</taxon>
        <taxon>Mucoromycota</taxon>
        <taxon>Mucoromycotina</taxon>
        <taxon>Mucoromycetes</taxon>
        <taxon>Mucorales</taxon>
        <taxon>Mucorineae</taxon>
        <taxon>Choanephoraceae</taxon>
        <taxon>Choanephoroideae</taxon>
        <taxon>Choanephora</taxon>
    </lineage>
</organism>
<dbReference type="Proteomes" id="UP000093000">
    <property type="component" value="Unassembled WGS sequence"/>
</dbReference>
<dbReference type="EMBL" id="LUGH01000599">
    <property type="protein sequence ID" value="OBZ83822.1"/>
    <property type="molecule type" value="Genomic_DNA"/>
</dbReference>
<sequence length="142" mass="16791">MRKINAFMAEFIKRQKQGIFVLRVLILADEMMQKREHETKRRKDDKVLIIGSRSYYTTLSRIRTLYHSSRTDQIGYRIDYNYRCLGKIMYAGMEAIVSKDYSCYNKLTESKDYLECLAGRSQMKTKVSIMSWGGKKIDVMLE</sequence>
<keyword evidence="2" id="KW-1185">Reference proteome</keyword>